<dbReference type="AlphaFoldDB" id="A0AAJ0CFM9"/>
<protein>
    <recommendedName>
        <fullName evidence="3">Fucose-specific lectin</fullName>
    </recommendedName>
</protein>
<name>A0AAJ0CFM9_9HYPO</name>
<dbReference type="Gene3D" id="2.120.10.70">
    <property type="entry name" value="Fucose-specific lectin"/>
    <property type="match status" value="1"/>
</dbReference>
<organism evidence="1 2">
    <name type="scientific">Conoideocrella luteorostrata</name>
    <dbReference type="NCBI Taxonomy" id="1105319"/>
    <lineage>
        <taxon>Eukaryota</taxon>
        <taxon>Fungi</taxon>
        <taxon>Dikarya</taxon>
        <taxon>Ascomycota</taxon>
        <taxon>Pezizomycotina</taxon>
        <taxon>Sordariomycetes</taxon>
        <taxon>Hypocreomycetidae</taxon>
        <taxon>Hypocreales</taxon>
        <taxon>Clavicipitaceae</taxon>
        <taxon>Conoideocrella</taxon>
    </lineage>
</organism>
<dbReference type="EMBL" id="JASWJB010000541">
    <property type="protein sequence ID" value="KAK2589851.1"/>
    <property type="molecule type" value="Genomic_DNA"/>
</dbReference>
<evidence type="ECO:0000313" key="1">
    <source>
        <dbReference type="EMBL" id="KAK2589851.1"/>
    </source>
</evidence>
<dbReference type="SUPFAM" id="SSF89372">
    <property type="entry name" value="Fucose-specific lectin"/>
    <property type="match status" value="1"/>
</dbReference>
<gene>
    <name evidence="1" type="ORF">QQS21_012473</name>
</gene>
<evidence type="ECO:0008006" key="3">
    <source>
        <dbReference type="Google" id="ProtNLM"/>
    </source>
</evidence>
<reference evidence="1" key="1">
    <citation type="submission" date="2023-06" db="EMBL/GenBank/DDBJ databases">
        <title>Conoideocrella luteorostrata (Hypocreales: Clavicipitaceae), a potential biocontrol fungus for elongate hemlock scale in United States Christmas tree production areas.</title>
        <authorList>
            <person name="Barrett H."/>
            <person name="Lovett B."/>
            <person name="Macias A.M."/>
            <person name="Stajich J.E."/>
            <person name="Kasson M.T."/>
        </authorList>
    </citation>
    <scope>NUCLEOTIDE SEQUENCE</scope>
    <source>
        <strain evidence="1">ARSEF 14590</strain>
    </source>
</reference>
<comment type="caution">
    <text evidence="1">The sequence shown here is derived from an EMBL/GenBank/DDBJ whole genome shotgun (WGS) entry which is preliminary data.</text>
</comment>
<keyword evidence="2" id="KW-1185">Reference proteome</keyword>
<sequence length="240" mass="26079">MLGPDGLPDSINEPRYSFRLEQGAALAAYWPAIIYYSSGINAVWFGPNNDTYGYNTTAEPLSRDSVSDLKLVYRRDDGLLYEYDRSGGVASKNDSKTNFLATQSTKRGWDSDFLLTLGLTEIKGFEIAPNGTLAVFATARDGSSDLFNTYLLYQAADGKIMYGTNTNSSGWVGPSTDAVFDGADVPTNLACVTMAPDYESKLQLLSATDQNKCYFQRKGELVEVAYSGGSWSELGTVATS</sequence>
<accession>A0AAJ0CFM9</accession>
<dbReference type="Proteomes" id="UP001251528">
    <property type="component" value="Unassembled WGS sequence"/>
</dbReference>
<proteinExistence type="predicted"/>
<evidence type="ECO:0000313" key="2">
    <source>
        <dbReference type="Proteomes" id="UP001251528"/>
    </source>
</evidence>